<keyword evidence="3" id="KW-0325">Glycoprotein</keyword>
<dbReference type="EMBL" id="QKKF02022267">
    <property type="protein sequence ID" value="RZF38447.1"/>
    <property type="molecule type" value="Genomic_DNA"/>
</dbReference>
<dbReference type="GO" id="GO:0004252">
    <property type="term" value="F:serine-type endopeptidase activity"/>
    <property type="evidence" value="ECO:0007669"/>
    <property type="project" value="InterPro"/>
</dbReference>
<dbReference type="GO" id="GO:0006508">
    <property type="term" value="P:proteolysis"/>
    <property type="evidence" value="ECO:0007669"/>
    <property type="project" value="InterPro"/>
</dbReference>
<evidence type="ECO:0000256" key="2">
    <source>
        <dbReference type="ARBA" id="ARBA00023157"/>
    </source>
</evidence>
<dbReference type="SUPFAM" id="SSF50494">
    <property type="entry name" value="Trypsin-like serine proteases"/>
    <property type="match status" value="1"/>
</dbReference>
<evidence type="ECO:0000256" key="1">
    <source>
        <dbReference type="ARBA" id="ARBA00022729"/>
    </source>
</evidence>
<dbReference type="PROSITE" id="PS00134">
    <property type="entry name" value="TRYPSIN_HIS"/>
    <property type="match status" value="1"/>
</dbReference>
<dbReference type="CDD" id="cd00190">
    <property type="entry name" value="Tryp_SPc"/>
    <property type="match status" value="1"/>
</dbReference>
<gene>
    <name evidence="6" type="ORF">LSTR_LSTR011937</name>
</gene>
<dbReference type="FunFam" id="2.40.10.10:FF:000028">
    <property type="entry name" value="Serine protease easter"/>
    <property type="match status" value="1"/>
</dbReference>
<dbReference type="InterPro" id="IPR009003">
    <property type="entry name" value="Peptidase_S1_PA"/>
</dbReference>
<dbReference type="InterPro" id="IPR043504">
    <property type="entry name" value="Peptidase_S1_PA_chymotrypsin"/>
</dbReference>
<accession>A0A482WXX0</accession>
<dbReference type="Proteomes" id="UP000291343">
    <property type="component" value="Unassembled WGS sequence"/>
</dbReference>
<evidence type="ECO:0000256" key="3">
    <source>
        <dbReference type="ARBA" id="ARBA00023180"/>
    </source>
</evidence>
<dbReference type="PANTHER" id="PTHR24256">
    <property type="entry name" value="TRYPTASE-RELATED"/>
    <property type="match status" value="1"/>
</dbReference>
<name>A0A482WXX0_LAOST</name>
<organism evidence="6 7">
    <name type="scientific">Laodelphax striatellus</name>
    <name type="common">Small brown planthopper</name>
    <name type="synonym">Delphax striatella</name>
    <dbReference type="NCBI Taxonomy" id="195883"/>
    <lineage>
        <taxon>Eukaryota</taxon>
        <taxon>Metazoa</taxon>
        <taxon>Ecdysozoa</taxon>
        <taxon>Arthropoda</taxon>
        <taxon>Hexapoda</taxon>
        <taxon>Insecta</taxon>
        <taxon>Pterygota</taxon>
        <taxon>Neoptera</taxon>
        <taxon>Paraneoptera</taxon>
        <taxon>Hemiptera</taxon>
        <taxon>Auchenorrhyncha</taxon>
        <taxon>Fulgoroidea</taxon>
        <taxon>Delphacidae</taxon>
        <taxon>Criomorphinae</taxon>
        <taxon>Laodelphax</taxon>
    </lineage>
</organism>
<dbReference type="SMART" id="SM00020">
    <property type="entry name" value="Tryp_SPc"/>
    <property type="match status" value="1"/>
</dbReference>
<keyword evidence="1" id="KW-0732">Signal</keyword>
<dbReference type="OrthoDB" id="5918597at2759"/>
<evidence type="ECO:0000313" key="7">
    <source>
        <dbReference type="Proteomes" id="UP000291343"/>
    </source>
</evidence>
<dbReference type="SMR" id="A0A482WXX0"/>
<dbReference type="PROSITE" id="PS50240">
    <property type="entry name" value="TRYPSIN_DOM"/>
    <property type="match status" value="1"/>
</dbReference>
<protein>
    <recommendedName>
        <fullName evidence="5">Peptidase S1 domain-containing protein</fullName>
    </recommendedName>
</protein>
<sequence length="218" mass="24911">MESPIHRPNVVTCGVVNRVMPLIAGGRKISFNKYPWLALILLRNHYHCGGTLISRYHVLTAGHCVSSYDGESTTHPKHLSVVLGAHNILNSKEHSRVYRRVKAIKVHEHFHGDEEHDVHDIALITLNREITYTQHVGPVCLPEFLDENVYKIPKGKVIGWGSENYYGPICDIPSETELNILSQEDCEKVNEYDFGRHFIEERGSMFCAYIYKRDACKV</sequence>
<dbReference type="STRING" id="195883.A0A482WXX0"/>
<dbReference type="InterPro" id="IPR001254">
    <property type="entry name" value="Trypsin_dom"/>
</dbReference>
<dbReference type="Gene3D" id="2.40.10.10">
    <property type="entry name" value="Trypsin-like serine proteases"/>
    <property type="match status" value="1"/>
</dbReference>
<dbReference type="InterPro" id="IPR018114">
    <property type="entry name" value="TRYPSIN_HIS"/>
</dbReference>
<proteinExistence type="inferred from homology"/>
<evidence type="ECO:0000259" key="5">
    <source>
        <dbReference type="PROSITE" id="PS50240"/>
    </source>
</evidence>
<dbReference type="InParanoid" id="A0A482WXX0"/>
<dbReference type="Pfam" id="PF00089">
    <property type="entry name" value="Trypsin"/>
    <property type="match status" value="1"/>
</dbReference>
<comment type="similarity">
    <text evidence="4">Belongs to the peptidase S1 family. CLIP subfamily.</text>
</comment>
<evidence type="ECO:0000256" key="4">
    <source>
        <dbReference type="ARBA" id="ARBA00024195"/>
    </source>
</evidence>
<keyword evidence="7" id="KW-1185">Reference proteome</keyword>
<keyword evidence="2" id="KW-1015">Disulfide bond</keyword>
<reference evidence="6 7" key="1">
    <citation type="journal article" date="2017" name="Gigascience">
        <title>Genome sequence of the small brown planthopper, Laodelphax striatellus.</title>
        <authorList>
            <person name="Zhu J."/>
            <person name="Jiang F."/>
            <person name="Wang X."/>
            <person name="Yang P."/>
            <person name="Bao Y."/>
            <person name="Zhao W."/>
            <person name="Wang W."/>
            <person name="Lu H."/>
            <person name="Wang Q."/>
            <person name="Cui N."/>
            <person name="Li J."/>
            <person name="Chen X."/>
            <person name="Luo L."/>
            <person name="Yu J."/>
            <person name="Kang L."/>
            <person name="Cui F."/>
        </authorList>
    </citation>
    <scope>NUCLEOTIDE SEQUENCE [LARGE SCALE GENOMIC DNA]</scope>
    <source>
        <strain evidence="6">Lst14</strain>
    </source>
</reference>
<dbReference type="AlphaFoldDB" id="A0A482WXX0"/>
<evidence type="ECO:0000313" key="6">
    <source>
        <dbReference type="EMBL" id="RZF38447.1"/>
    </source>
</evidence>
<comment type="caution">
    <text evidence="6">The sequence shown here is derived from an EMBL/GenBank/DDBJ whole genome shotgun (WGS) entry which is preliminary data.</text>
</comment>
<feature type="domain" description="Peptidase S1" evidence="5">
    <location>
        <begin position="23"/>
        <end position="218"/>
    </location>
</feature>
<dbReference type="InterPro" id="IPR051487">
    <property type="entry name" value="Ser/Thr_Proteases_Immune/Dev"/>
</dbReference>